<protein>
    <submittedName>
        <fullName evidence="3">Bifunctional metallophosphatase/5'-nucleotidase</fullName>
    </submittedName>
</protein>
<keyword evidence="4" id="KW-1185">Reference proteome</keyword>
<sequence length="451" mass="47880">MLLNRRAVLGLFSSAALLPLAGTVARAAEPGVDLIILSDLHSAYERMAELLQVVETRVASASRPQVILFNGDLFESGNVAAARSGGEADWAFLRTLARLAPTVFNIGNHEPDFDNDLAHFVEKARSLGVTVLSNINDKRTGKPYAEASATLSAGGMTLNIAALGTNAIGTYPKATRDLIDVPQPVEWAKANLPAILKSGSVNIVLSHAGVVPDRDILPMLPDATLMIGGHDHLTLAHEQGRTRYVHTGSWASLMTVATITTPGAAATLERISIERDGPAAADLKRTIATVLDRHLTAEDRSVIARTAKPLTLGETARFTAAAIAAKVGADIGFIGHTSFGTGLPRGEVSRFDYNAALRFEGKIMKAEVDATTLAAILARCNQDGDVPLSARTGDFLYAAPALAAGKQSYIIACNDWSAINRKAYFGREDLTFAEVPELKLKALVIEALNKA</sequence>
<dbReference type="EMBL" id="VJMG01000003">
    <property type="protein sequence ID" value="TRL43040.1"/>
    <property type="molecule type" value="Genomic_DNA"/>
</dbReference>
<feature type="domain" description="Calcineurin-like phosphoesterase" evidence="2">
    <location>
        <begin position="35"/>
        <end position="232"/>
    </location>
</feature>
<accession>A0A549TIH2</accession>
<dbReference type="InterPro" id="IPR004843">
    <property type="entry name" value="Calcineurin-like_PHP"/>
</dbReference>
<evidence type="ECO:0000313" key="4">
    <source>
        <dbReference type="Proteomes" id="UP000316801"/>
    </source>
</evidence>
<feature type="signal peptide" evidence="1">
    <location>
        <begin position="1"/>
        <end position="27"/>
    </location>
</feature>
<dbReference type="Proteomes" id="UP000316801">
    <property type="component" value="Unassembled WGS sequence"/>
</dbReference>
<dbReference type="PANTHER" id="PTHR11575:SF24">
    <property type="entry name" value="5'-NUCLEOTIDASE"/>
    <property type="match status" value="1"/>
</dbReference>
<keyword evidence="1" id="KW-0732">Signal</keyword>
<dbReference type="GO" id="GO:0009166">
    <property type="term" value="P:nucleotide catabolic process"/>
    <property type="evidence" value="ECO:0007669"/>
    <property type="project" value="InterPro"/>
</dbReference>
<evidence type="ECO:0000313" key="3">
    <source>
        <dbReference type="EMBL" id="TRL43040.1"/>
    </source>
</evidence>
<dbReference type="RefSeq" id="WP_142880487.1">
    <property type="nucleotide sequence ID" value="NZ_VJMG01000003.1"/>
</dbReference>
<dbReference type="InterPro" id="IPR006179">
    <property type="entry name" value="5_nucleotidase/apyrase"/>
</dbReference>
<dbReference type="SUPFAM" id="SSF55816">
    <property type="entry name" value="5'-nucleotidase (syn. UDP-sugar hydrolase), C-terminal domain"/>
    <property type="match status" value="1"/>
</dbReference>
<organism evidence="3 4">
    <name type="scientific">Rhizobium straminoryzae</name>
    <dbReference type="NCBI Taxonomy" id="1387186"/>
    <lineage>
        <taxon>Bacteria</taxon>
        <taxon>Pseudomonadati</taxon>
        <taxon>Pseudomonadota</taxon>
        <taxon>Alphaproteobacteria</taxon>
        <taxon>Hyphomicrobiales</taxon>
        <taxon>Rhizobiaceae</taxon>
        <taxon>Rhizobium/Agrobacterium group</taxon>
        <taxon>Rhizobium</taxon>
    </lineage>
</organism>
<dbReference type="Gene3D" id="3.60.21.10">
    <property type="match status" value="1"/>
</dbReference>
<evidence type="ECO:0000259" key="2">
    <source>
        <dbReference type="Pfam" id="PF00149"/>
    </source>
</evidence>
<gene>
    <name evidence="3" type="ORF">FNA46_01095</name>
</gene>
<comment type="caution">
    <text evidence="3">The sequence shown here is derived from an EMBL/GenBank/DDBJ whole genome shotgun (WGS) entry which is preliminary data.</text>
</comment>
<dbReference type="PANTHER" id="PTHR11575">
    <property type="entry name" value="5'-NUCLEOTIDASE-RELATED"/>
    <property type="match status" value="1"/>
</dbReference>
<name>A0A549TIH2_9HYPH</name>
<evidence type="ECO:0000256" key="1">
    <source>
        <dbReference type="SAM" id="SignalP"/>
    </source>
</evidence>
<dbReference type="InterPro" id="IPR029052">
    <property type="entry name" value="Metallo-depent_PP-like"/>
</dbReference>
<dbReference type="Pfam" id="PF00149">
    <property type="entry name" value="Metallophos"/>
    <property type="match status" value="1"/>
</dbReference>
<dbReference type="AlphaFoldDB" id="A0A549TIH2"/>
<feature type="chain" id="PRO_5021999844" evidence="1">
    <location>
        <begin position="28"/>
        <end position="451"/>
    </location>
</feature>
<dbReference type="SUPFAM" id="SSF56300">
    <property type="entry name" value="Metallo-dependent phosphatases"/>
    <property type="match status" value="1"/>
</dbReference>
<reference evidence="3 4" key="1">
    <citation type="submission" date="2019-07" db="EMBL/GenBank/DDBJ databases">
        <title>Ln-dependent methylotrophs.</title>
        <authorList>
            <person name="Tani A."/>
        </authorList>
    </citation>
    <scope>NUCLEOTIDE SEQUENCE [LARGE SCALE GENOMIC DNA]</scope>
    <source>
        <strain evidence="3 4">SM12</strain>
    </source>
</reference>
<dbReference type="Gene3D" id="3.90.780.10">
    <property type="entry name" value="5'-Nucleotidase, C-terminal domain"/>
    <property type="match status" value="1"/>
</dbReference>
<proteinExistence type="predicted"/>
<dbReference type="InterPro" id="IPR036907">
    <property type="entry name" value="5'-Nucleotdase_C_sf"/>
</dbReference>
<dbReference type="GO" id="GO:0016787">
    <property type="term" value="F:hydrolase activity"/>
    <property type="evidence" value="ECO:0007669"/>
    <property type="project" value="InterPro"/>
</dbReference>